<dbReference type="EMBL" id="JARKIE010000221">
    <property type="protein sequence ID" value="KAJ7664754.1"/>
    <property type="molecule type" value="Genomic_DNA"/>
</dbReference>
<proteinExistence type="predicted"/>
<keyword evidence="1" id="KW-0732">Signal</keyword>
<feature type="chain" id="PRO_5042098286" evidence="1">
    <location>
        <begin position="20"/>
        <end position="140"/>
    </location>
</feature>
<comment type="caution">
    <text evidence="2">The sequence shown here is derived from an EMBL/GenBank/DDBJ whole genome shotgun (WGS) entry which is preliminary data.</text>
</comment>
<evidence type="ECO:0000313" key="3">
    <source>
        <dbReference type="Proteomes" id="UP001221757"/>
    </source>
</evidence>
<gene>
    <name evidence="2" type="ORF">B0H17DRAFT_1091541</name>
</gene>
<dbReference type="AlphaFoldDB" id="A0AAD7CYL2"/>
<dbReference type="Proteomes" id="UP001221757">
    <property type="component" value="Unassembled WGS sequence"/>
</dbReference>
<feature type="signal peptide" evidence="1">
    <location>
        <begin position="1"/>
        <end position="19"/>
    </location>
</feature>
<sequence length="140" mass="14181">MRLSLTLILAATSLVSVSGRPIVDDHPLLRRLAVGETQCFTHRAATASDCQSLLAGPGAPDWTNVAPAGAAPIFKPFCSGSCCIFTDTEDVPTDALLSAGTTLLGCVESANGLVNGITKTAAAGVCLADATGESGCFQNL</sequence>
<organism evidence="2 3">
    <name type="scientific">Mycena rosella</name>
    <name type="common">Pink bonnet</name>
    <name type="synonym">Agaricus rosellus</name>
    <dbReference type="NCBI Taxonomy" id="1033263"/>
    <lineage>
        <taxon>Eukaryota</taxon>
        <taxon>Fungi</taxon>
        <taxon>Dikarya</taxon>
        <taxon>Basidiomycota</taxon>
        <taxon>Agaricomycotina</taxon>
        <taxon>Agaricomycetes</taxon>
        <taxon>Agaricomycetidae</taxon>
        <taxon>Agaricales</taxon>
        <taxon>Marasmiineae</taxon>
        <taxon>Mycenaceae</taxon>
        <taxon>Mycena</taxon>
    </lineage>
</organism>
<evidence type="ECO:0000256" key="1">
    <source>
        <dbReference type="SAM" id="SignalP"/>
    </source>
</evidence>
<keyword evidence="3" id="KW-1185">Reference proteome</keyword>
<evidence type="ECO:0000313" key="2">
    <source>
        <dbReference type="EMBL" id="KAJ7664754.1"/>
    </source>
</evidence>
<reference evidence="2" key="1">
    <citation type="submission" date="2023-03" db="EMBL/GenBank/DDBJ databases">
        <title>Massive genome expansion in bonnet fungi (Mycena s.s.) driven by repeated elements and novel gene families across ecological guilds.</title>
        <authorList>
            <consortium name="Lawrence Berkeley National Laboratory"/>
            <person name="Harder C.B."/>
            <person name="Miyauchi S."/>
            <person name="Viragh M."/>
            <person name="Kuo A."/>
            <person name="Thoen E."/>
            <person name="Andreopoulos B."/>
            <person name="Lu D."/>
            <person name="Skrede I."/>
            <person name="Drula E."/>
            <person name="Henrissat B."/>
            <person name="Morin E."/>
            <person name="Kohler A."/>
            <person name="Barry K."/>
            <person name="LaButti K."/>
            <person name="Morin E."/>
            <person name="Salamov A."/>
            <person name="Lipzen A."/>
            <person name="Mereny Z."/>
            <person name="Hegedus B."/>
            <person name="Baldrian P."/>
            <person name="Stursova M."/>
            <person name="Weitz H."/>
            <person name="Taylor A."/>
            <person name="Grigoriev I.V."/>
            <person name="Nagy L.G."/>
            <person name="Martin F."/>
            <person name="Kauserud H."/>
        </authorList>
    </citation>
    <scope>NUCLEOTIDE SEQUENCE</scope>
    <source>
        <strain evidence="2">CBHHK067</strain>
    </source>
</reference>
<accession>A0AAD7CYL2</accession>
<name>A0AAD7CYL2_MYCRO</name>
<protein>
    <submittedName>
        <fullName evidence="2">Uncharacterized protein</fullName>
    </submittedName>
</protein>